<evidence type="ECO:0000259" key="3">
    <source>
        <dbReference type="Pfam" id="PF07916"/>
    </source>
</evidence>
<dbReference type="AlphaFoldDB" id="A0A853I7X5"/>
<evidence type="ECO:0000313" key="5">
    <source>
        <dbReference type="Proteomes" id="UP000569732"/>
    </source>
</evidence>
<keyword evidence="2" id="KW-0812">Transmembrane</keyword>
<reference evidence="4 5" key="1">
    <citation type="submission" date="2020-07" db="EMBL/GenBank/DDBJ databases">
        <title>Endozoicomonas sp. nov., isolated from sediment.</title>
        <authorList>
            <person name="Gu T."/>
        </authorList>
    </citation>
    <scope>NUCLEOTIDE SEQUENCE [LARGE SCALE GENOMIC DNA]</scope>
    <source>
        <strain evidence="4 5">SM1973</strain>
    </source>
</reference>
<feature type="transmembrane region" description="Helical" evidence="2">
    <location>
        <begin position="46"/>
        <end position="66"/>
    </location>
</feature>
<dbReference type="InterPro" id="IPR012931">
    <property type="entry name" value="TraG_N_Proteobacteria"/>
</dbReference>
<name>A0A853I7X5_9GAMM</name>
<feature type="domain" description="TraG N-terminal Proteobacteria" evidence="3">
    <location>
        <begin position="29"/>
        <end position="513"/>
    </location>
</feature>
<feature type="region of interest" description="Disordered" evidence="1">
    <location>
        <begin position="537"/>
        <end position="567"/>
    </location>
</feature>
<accession>A0A853I7X5</accession>
<dbReference type="Pfam" id="PF07916">
    <property type="entry name" value="TraG_N"/>
    <property type="match status" value="1"/>
</dbReference>
<feature type="transmembrane region" description="Helical" evidence="2">
    <location>
        <begin position="392"/>
        <end position="411"/>
    </location>
</feature>
<proteinExistence type="predicted"/>
<keyword evidence="2" id="KW-1133">Transmembrane helix</keyword>
<feature type="transmembrane region" description="Helical" evidence="2">
    <location>
        <begin position="87"/>
        <end position="108"/>
    </location>
</feature>
<evidence type="ECO:0000256" key="2">
    <source>
        <dbReference type="SAM" id="Phobius"/>
    </source>
</evidence>
<feature type="compositionally biased region" description="Basic and acidic residues" evidence="1">
    <location>
        <begin position="542"/>
        <end position="567"/>
    </location>
</feature>
<gene>
    <name evidence="4" type="ORF">H0A36_17500</name>
</gene>
<feature type="transmembrane region" description="Helical" evidence="2">
    <location>
        <begin position="418"/>
        <end position="441"/>
    </location>
</feature>
<comment type="caution">
    <text evidence="4">The sequence shown here is derived from an EMBL/GenBank/DDBJ whole genome shotgun (WGS) entry which is preliminary data.</text>
</comment>
<evidence type="ECO:0000256" key="1">
    <source>
        <dbReference type="SAM" id="MobiDB-lite"/>
    </source>
</evidence>
<dbReference type="EMBL" id="JACCKB010000030">
    <property type="protein sequence ID" value="NYZ67812.1"/>
    <property type="molecule type" value="Genomic_DNA"/>
</dbReference>
<sequence>MQTVPLEEALQGLQDRQKENDMIVNSGLEMFTTLFGWMFYDFIWEILVKTGIVLIPFIMIIITTMIESRQSGDSGSTALGMIRTLEIRLLLAFFVVLFAAQPIVTLTVNEVTYTPRAIRGLPTQTEHPHDNNTTYGSISFKNYPESVKVPLLWYATLNTITGINRSVMEAVPPIKDFRTYINQMRLVSINDDYVRQETNQFYTDCFVPARSKYYDDEPGSTAVTERLEEYGREDPEWIGSRIYSEVPGYYDKLRAETPVKGFPYNATRDKEWEADDPGRPEFGRPNCREWWNTLREKLVEQDKEAGLWTNFINYDWDEGQRKDNLVKNILSRDPPKIVKRGPYYAYLNGAGEDGDRSLLQDVRDIVGWLAIFGEAATHETFLSVFLKIEDELQALVLMGIFALLPFLVLFMGFKIESMLYGVILLVSVKILSLLWFLAWWVDNNLLLAMYPETGMMATSLAGSADLAALDLRALLSTLTGSLHIILPLIFFMIASYAGVNMSGISDMVSSTAQRWKQASENMNRNAINTTVEGYKWNQRRKQNNERKEENREQRGNERSQMRSEWRAELRKHREEIRKELNQR</sequence>
<keyword evidence="5" id="KW-1185">Reference proteome</keyword>
<dbReference type="RefSeq" id="WP_180569835.1">
    <property type="nucleotide sequence ID" value="NZ_JACCKB010000030.1"/>
</dbReference>
<keyword evidence="2" id="KW-0472">Membrane</keyword>
<organism evidence="4 5">
    <name type="scientific">Spartinivicinus marinus</name>
    <dbReference type="NCBI Taxonomy" id="2994442"/>
    <lineage>
        <taxon>Bacteria</taxon>
        <taxon>Pseudomonadati</taxon>
        <taxon>Pseudomonadota</taxon>
        <taxon>Gammaproteobacteria</taxon>
        <taxon>Oceanospirillales</taxon>
        <taxon>Zooshikellaceae</taxon>
        <taxon>Spartinivicinus</taxon>
    </lineage>
</organism>
<evidence type="ECO:0000313" key="4">
    <source>
        <dbReference type="EMBL" id="NYZ67812.1"/>
    </source>
</evidence>
<protein>
    <submittedName>
        <fullName evidence="4">Conjugal transfer protein TraG N-terminal domain-containing protein</fullName>
    </submittedName>
</protein>
<dbReference type="Proteomes" id="UP000569732">
    <property type="component" value="Unassembled WGS sequence"/>
</dbReference>
<feature type="transmembrane region" description="Helical" evidence="2">
    <location>
        <begin position="480"/>
        <end position="499"/>
    </location>
</feature>